<evidence type="ECO:0000313" key="3">
    <source>
        <dbReference type="Proteomes" id="UP000182635"/>
    </source>
</evidence>
<dbReference type="EMBL" id="FOPI01000019">
    <property type="protein sequence ID" value="SFG42271.1"/>
    <property type="molecule type" value="Genomic_DNA"/>
</dbReference>
<dbReference type="OrthoDB" id="2296944at2"/>
<accession>A0A1I2RWY7</accession>
<gene>
    <name evidence="2" type="ORF">SAMN02910432_01303</name>
</gene>
<evidence type="ECO:0000256" key="1">
    <source>
        <dbReference type="SAM" id="SignalP"/>
    </source>
</evidence>
<feature type="chain" id="PRO_5010227809" evidence="1">
    <location>
        <begin position="28"/>
        <end position="139"/>
    </location>
</feature>
<keyword evidence="1" id="KW-0732">Signal</keyword>
<name>A0A1I2RWY7_9LACO</name>
<proteinExistence type="predicted"/>
<dbReference type="RefSeq" id="WP_041820182.1">
    <property type="nucleotide sequence ID" value="NZ_AYYL01000012.1"/>
</dbReference>
<dbReference type="GeneID" id="29801673"/>
<reference evidence="3" key="1">
    <citation type="submission" date="2016-10" db="EMBL/GenBank/DDBJ databases">
        <authorList>
            <person name="Varghese N."/>
            <person name="Submissions S."/>
        </authorList>
    </citation>
    <scope>NUCLEOTIDE SEQUENCE [LARGE SCALE GENOMIC DNA]</scope>
    <source>
        <strain evidence="3">DSM 20403</strain>
    </source>
</reference>
<protein>
    <submittedName>
        <fullName evidence="2">Uncharacterized protein</fullName>
    </submittedName>
</protein>
<organism evidence="2 3">
    <name type="scientific">Ligilactobacillus ruminis DSM 20403 = NBRC 102161</name>
    <dbReference type="NCBI Taxonomy" id="1423798"/>
    <lineage>
        <taxon>Bacteria</taxon>
        <taxon>Bacillati</taxon>
        <taxon>Bacillota</taxon>
        <taxon>Bacilli</taxon>
        <taxon>Lactobacillales</taxon>
        <taxon>Lactobacillaceae</taxon>
        <taxon>Ligilactobacillus</taxon>
    </lineage>
</organism>
<dbReference type="Proteomes" id="UP000182635">
    <property type="component" value="Unassembled WGS sequence"/>
</dbReference>
<feature type="signal peptide" evidence="1">
    <location>
        <begin position="1"/>
        <end position="27"/>
    </location>
</feature>
<dbReference type="AlphaFoldDB" id="A0A1I2RWY7"/>
<sequence>MKKRNLLVAVILGVLLLFANFGSVASAANTSYVHFEFRWNSPYDATYRQQKWTKSYIYFKSTKCTRPWYTVTPYIHSYLVGGKGNTSIGSSRRIYGNHTYYITNYAVEKYGKGNNVWLEASSWGNGSAYGTWHADCGKY</sequence>
<evidence type="ECO:0000313" key="2">
    <source>
        <dbReference type="EMBL" id="SFG42271.1"/>
    </source>
</evidence>